<sequence length="203" mass="22968">MIARWCLSAFIFSLTLFGVLSQQQVSLPNQEVVLQFSEETLSARELQLVLSDIKHQLLESGVSNLQVKAYDNGEFRISYYSTVDVAIIKKVFNDEAHLEIAHAEHQQPIQLPSEDHSKKYNVDVYEIQSGNTTDWDFKGTLVLQVDSKSDRYISSNTLFSVGFIDTSKAEITFQTAFKVCQNIFLDFQDGLHVIPEVRAGPIC</sequence>
<proteinExistence type="predicted"/>
<evidence type="ECO:0000313" key="2">
    <source>
        <dbReference type="Proteomes" id="UP000236592"/>
    </source>
</evidence>
<reference evidence="2" key="1">
    <citation type="submission" date="2018-01" db="EMBL/GenBank/DDBJ databases">
        <title>Complete genome of Tamlana sp. UJ94.</title>
        <authorList>
            <person name="Jung J."/>
            <person name="Chung D."/>
            <person name="Bae S.S."/>
            <person name="Baek K."/>
        </authorList>
    </citation>
    <scope>NUCLEOTIDE SEQUENCE [LARGE SCALE GENOMIC DNA]</scope>
    <source>
        <strain evidence="2">UJ94</strain>
    </source>
</reference>
<dbReference type="RefSeq" id="WP_102997018.1">
    <property type="nucleotide sequence ID" value="NZ_CP025938.1"/>
</dbReference>
<keyword evidence="2" id="KW-1185">Reference proteome</keyword>
<evidence type="ECO:0000313" key="1">
    <source>
        <dbReference type="EMBL" id="AUS07134.1"/>
    </source>
</evidence>
<name>A0A2I7SMN8_9FLAO</name>
<dbReference type="KEGG" id="taj:C1A40_17600"/>
<dbReference type="Proteomes" id="UP000236592">
    <property type="component" value="Chromosome"/>
</dbReference>
<dbReference type="OrthoDB" id="1144910at2"/>
<dbReference type="EMBL" id="CP025938">
    <property type="protein sequence ID" value="AUS07134.1"/>
    <property type="molecule type" value="Genomic_DNA"/>
</dbReference>
<organism evidence="1 2">
    <name type="scientific">Pseudotamlana carrageenivorans</name>
    <dbReference type="NCBI Taxonomy" id="2069432"/>
    <lineage>
        <taxon>Bacteria</taxon>
        <taxon>Pseudomonadati</taxon>
        <taxon>Bacteroidota</taxon>
        <taxon>Flavobacteriia</taxon>
        <taxon>Flavobacteriales</taxon>
        <taxon>Flavobacteriaceae</taxon>
        <taxon>Pseudotamlana</taxon>
    </lineage>
</organism>
<accession>A0A2I7SMN8</accession>
<dbReference type="AlphaFoldDB" id="A0A2I7SMN8"/>
<gene>
    <name evidence="1" type="ORF">C1A40_17600</name>
</gene>
<protein>
    <submittedName>
        <fullName evidence="1">Uncharacterized protein</fullName>
    </submittedName>
</protein>